<dbReference type="PROSITE" id="PS51318">
    <property type="entry name" value="TAT"/>
    <property type="match status" value="1"/>
</dbReference>
<proteinExistence type="predicted"/>
<name>A0ABT7LGU4_9BURK</name>
<accession>A0ABT7LGU4</accession>
<reference evidence="2 3" key="1">
    <citation type="submission" date="2023-06" db="EMBL/GenBank/DDBJ databases">
        <title>Pelomonas sp. APW6 16S ribosomal RNA gene genome sequencing and assembly.</title>
        <authorList>
            <person name="Woo H."/>
        </authorList>
    </citation>
    <scope>NUCLEOTIDE SEQUENCE [LARGE SCALE GENOMIC DNA]</scope>
    <source>
        <strain evidence="2 3">APW6</strain>
    </source>
</reference>
<evidence type="ECO:0000256" key="1">
    <source>
        <dbReference type="SAM" id="SignalP"/>
    </source>
</evidence>
<dbReference type="SUPFAM" id="SSF53850">
    <property type="entry name" value="Periplasmic binding protein-like II"/>
    <property type="match status" value="1"/>
</dbReference>
<keyword evidence="1" id="KW-0732">Signal</keyword>
<dbReference type="RefSeq" id="WP_285980996.1">
    <property type="nucleotide sequence ID" value="NZ_JASVDS010000001.1"/>
</dbReference>
<dbReference type="Proteomes" id="UP001238603">
    <property type="component" value="Unassembled WGS sequence"/>
</dbReference>
<evidence type="ECO:0000313" key="2">
    <source>
        <dbReference type="EMBL" id="MDL5030870.1"/>
    </source>
</evidence>
<comment type="caution">
    <text evidence="2">The sequence shown here is derived from an EMBL/GenBank/DDBJ whole genome shotgun (WGS) entry which is preliminary data.</text>
</comment>
<sequence length="315" mass="34479">MPTVCSRRSLLTRAGLSLAAPVLAPIATPARAGTEPPLRVRYPHIDERPAEAYGYQVLRLALDRSGEPHRLAVAEQRGSSRMAMQAIQRGTLDIVDAGLSRWMSDPFDYLPFPIDQGLAGCRLLLCRADTVARLDAMRGLADMASLVIGQGVGWPDVHILRSAGLQVVEGGFPSLWRMLHNGRFDVLPLGAEEAHELLRKHQAEAPDVLVHPNVGLFYPFPRVFFFTRGNERLKAALQRGLEAAQADGSLRELQLRSPGLGPLLSGQRRVPGHLVPLPNPGWPAAQPYLPLDRYHPALRAAMLQLMDAPAAGRPR</sequence>
<feature type="chain" id="PRO_5045644351" description="Solute-binding protein family 3/N-terminal domain-containing protein" evidence="1">
    <location>
        <begin position="33"/>
        <end position="315"/>
    </location>
</feature>
<dbReference type="EMBL" id="JASVDS010000001">
    <property type="protein sequence ID" value="MDL5030870.1"/>
    <property type="molecule type" value="Genomic_DNA"/>
</dbReference>
<gene>
    <name evidence="2" type="ORF">QRD43_03035</name>
</gene>
<keyword evidence="3" id="KW-1185">Reference proteome</keyword>
<evidence type="ECO:0000313" key="3">
    <source>
        <dbReference type="Proteomes" id="UP001238603"/>
    </source>
</evidence>
<feature type="signal peptide" evidence="1">
    <location>
        <begin position="1"/>
        <end position="32"/>
    </location>
</feature>
<organism evidence="2 3">
    <name type="scientific">Roseateles subflavus</name>
    <dbReference type="NCBI Taxonomy" id="3053353"/>
    <lineage>
        <taxon>Bacteria</taxon>
        <taxon>Pseudomonadati</taxon>
        <taxon>Pseudomonadota</taxon>
        <taxon>Betaproteobacteria</taxon>
        <taxon>Burkholderiales</taxon>
        <taxon>Sphaerotilaceae</taxon>
        <taxon>Roseateles</taxon>
    </lineage>
</organism>
<dbReference type="InterPro" id="IPR006311">
    <property type="entry name" value="TAT_signal"/>
</dbReference>
<evidence type="ECO:0008006" key="4">
    <source>
        <dbReference type="Google" id="ProtNLM"/>
    </source>
</evidence>
<protein>
    <recommendedName>
        <fullName evidence="4">Solute-binding protein family 3/N-terminal domain-containing protein</fullName>
    </recommendedName>
</protein>
<dbReference type="Gene3D" id="3.40.190.10">
    <property type="entry name" value="Periplasmic binding protein-like II"/>
    <property type="match status" value="2"/>
</dbReference>